<dbReference type="GeneID" id="81478849"/>
<dbReference type="AlphaFoldDB" id="A0A8F5J7B1"/>
<sequence length="330" mass="40561">MFFPMMVISIMMSLIMNSWLSLWMIMEINLISMIMLMLFDKLMKIELLMKYFLFQSFNSYIYLLNSLMMFIENFMNLSLLIMNFSMLIKMSIIPFHFWYIKIMYNMNWMNIFIMTTFNKIIPLFIINNIMNFINLKIFLLNFYLMFFSSFFSSLLGINQINLKLIMSYSSMIQLAWIIILLNFNEIMSMIYLMIYIFIMLNLTYLFYKLNLNNLIQLNMIKFNEFKLMMFMMFLLFSISSMPPMMGFLLKWIHIENMMNLNLSFNFMFLLILNSLISLFFYFRIMFSSLMNYNYCNKMNFKFINFNNKLNYKLLMINWLNFYLMIMYELF</sequence>
<dbReference type="GO" id="GO:0006120">
    <property type="term" value="P:mitochondrial electron transport, NADH to ubiquinone"/>
    <property type="evidence" value="ECO:0007669"/>
    <property type="project" value="InterPro"/>
</dbReference>
<keyword evidence="15 18" id="KW-0496">Mitochondrion</keyword>
<name>A0A8F5J7B1_9HYME</name>
<feature type="transmembrane region" description="Helical" evidence="18">
    <location>
        <begin position="164"/>
        <end position="183"/>
    </location>
</feature>
<feature type="transmembrane region" description="Helical" evidence="18">
    <location>
        <begin position="51"/>
        <end position="71"/>
    </location>
</feature>
<comment type="similarity">
    <text evidence="3 18">Belongs to the complex I subunit 2 family.</text>
</comment>
<evidence type="ECO:0000256" key="15">
    <source>
        <dbReference type="ARBA" id="ARBA00023128"/>
    </source>
</evidence>
<gene>
    <name evidence="20" type="primary">ND2</name>
</gene>
<evidence type="ECO:0000256" key="10">
    <source>
        <dbReference type="ARBA" id="ARBA00022967"/>
    </source>
</evidence>
<geneLocation type="mitochondrion" evidence="20"/>
<dbReference type="EC" id="7.1.1.2" evidence="4 18"/>
<evidence type="ECO:0000256" key="7">
    <source>
        <dbReference type="ARBA" id="ARBA00022660"/>
    </source>
</evidence>
<keyword evidence="14 18" id="KW-0830">Ubiquinone</keyword>
<dbReference type="GO" id="GO:0005743">
    <property type="term" value="C:mitochondrial inner membrane"/>
    <property type="evidence" value="ECO:0007669"/>
    <property type="project" value="UniProtKB-SubCell"/>
</dbReference>
<evidence type="ECO:0000256" key="6">
    <source>
        <dbReference type="ARBA" id="ARBA00022448"/>
    </source>
</evidence>
<evidence type="ECO:0000259" key="19">
    <source>
        <dbReference type="Pfam" id="PF00361"/>
    </source>
</evidence>
<keyword evidence="11 18" id="KW-0249">Electron transport</keyword>
<evidence type="ECO:0000313" key="20">
    <source>
        <dbReference type="EMBL" id="QXM14781.1"/>
    </source>
</evidence>
<evidence type="ECO:0000256" key="16">
    <source>
        <dbReference type="ARBA" id="ARBA00023136"/>
    </source>
</evidence>
<evidence type="ECO:0000256" key="11">
    <source>
        <dbReference type="ARBA" id="ARBA00022982"/>
    </source>
</evidence>
<feature type="domain" description="NADH:quinone oxidoreductase/Mrp antiporter transmembrane" evidence="19">
    <location>
        <begin position="17"/>
        <end position="270"/>
    </location>
</feature>
<evidence type="ECO:0000256" key="14">
    <source>
        <dbReference type="ARBA" id="ARBA00023075"/>
    </source>
</evidence>
<reference evidence="20" key="2">
    <citation type="submission" date="2021-06" db="EMBL/GenBank/DDBJ databases">
        <title>The mitochondrial genome of Tetrastichus howardi (Olliff 1893).</title>
        <authorList>
            <person name="Tang X."/>
        </authorList>
    </citation>
    <scope>NUCLEOTIDE SEQUENCE</scope>
</reference>
<keyword evidence="16 18" id="KW-0472">Membrane</keyword>
<dbReference type="RefSeq" id="YP_010845347.1">
    <property type="nucleotide sequence ID" value="NC_079567.1"/>
</dbReference>
<reference evidence="20" key="1">
    <citation type="submission" date="2021-06" db="EMBL/GenBank/DDBJ databases">
        <title>Characterization of the mitochondrial genome of Tetrastichus howardi (Olliff 1893) (Hymenoptera: Eulophidae).</title>
        <authorList>
            <person name="Tang X."/>
        </authorList>
    </citation>
    <scope>NUCLEOTIDE SEQUENCE</scope>
</reference>
<dbReference type="PANTHER" id="PTHR46552">
    <property type="entry name" value="NADH-UBIQUINONE OXIDOREDUCTASE CHAIN 2"/>
    <property type="match status" value="1"/>
</dbReference>
<dbReference type="InterPro" id="IPR003917">
    <property type="entry name" value="NADH_UbQ_OxRdtase_chain2"/>
</dbReference>
<keyword evidence="7 18" id="KW-0679">Respiratory chain</keyword>
<keyword evidence="6" id="KW-0813">Transport</keyword>
<accession>A0A8F5J7B1</accession>
<comment type="catalytic activity">
    <reaction evidence="17 18">
        <text>a ubiquinone + NADH + 5 H(+)(in) = a ubiquinol + NAD(+) + 4 H(+)(out)</text>
        <dbReference type="Rhea" id="RHEA:29091"/>
        <dbReference type="Rhea" id="RHEA-COMP:9565"/>
        <dbReference type="Rhea" id="RHEA-COMP:9566"/>
        <dbReference type="ChEBI" id="CHEBI:15378"/>
        <dbReference type="ChEBI" id="CHEBI:16389"/>
        <dbReference type="ChEBI" id="CHEBI:17976"/>
        <dbReference type="ChEBI" id="CHEBI:57540"/>
        <dbReference type="ChEBI" id="CHEBI:57945"/>
        <dbReference type="EC" id="7.1.1.2"/>
    </reaction>
</comment>
<dbReference type="Pfam" id="PF00361">
    <property type="entry name" value="Proton_antipo_M"/>
    <property type="match status" value="1"/>
</dbReference>
<evidence type="ECO:0000256" key="1">
    <source>
        <dbReference type="ARBA" id="ARBA00003257"/>
    </source>
</evidence>
<comment type="function">
    <text evidence="1">Core subunit of the mitochondrial membrane respiratory chain NADH dehydrogenase (Complex I) that is believed to belong to the minimal assembly required for catalysis. Complex I functions in the transfer of electrons from NADH to the respiratory chain. The immediate electron acceptor for the enzyme is believed to be ubiquinone.</text>
</comment>
<evidence type="ECO:0000256" key="2">
    <source>
        <dbReference type="ARBA" id="ARBA00004448"/>
    </source>
</evidence>
<evidence type="ECO:0000256" key="9">
    <source>
        <dbReference type="ARBA" id="ARBA00022792"/>
    </source>
</evidence>
<evidence type="ECO:0000256" key="8">
    <source>
        <dbReference type="ARBA" id="ARBA00022692"/>
    </source>
</evidence>
<evidence type="ECO:0000256" key="17">
    <source>
        <dbReference type="ARBA" id="ARBA00049551"/>
    </source>
</evidence>
<dbReference type="InterPro" id="IPR001750">
    <property type="entry name" value="ND/Mrp_TM"/>
</dbReference>
<protein>
    <recommendedName>
        <fullName evidence="5 18">NADH-ubiquinone oxidoreductase chain 2</fullName>
        <ecNumber evidence="4 18">7.1.1.2</ecNumber>
    </recommendedName>
</protein>
<comment type="subcellular location">
    <subcellularLocation>
        <location evidence="2 18">Mitochondrion inner membrane</location>
        <topology evidence="2 18">Multi-pass membrane protein</topology>
    </subcellularLocation>
</comment>
<evidence type="ECO:0000256" key="5">
    <source>
        <dbReference type="ARBA" id="ARBA00021008"/>
    </source>
</evidence>
<dbReference type="CTD" id="4536"/>
<dbReference type="EMBL" id="MZ334468">
    <property type="protein sequence ID" value="QXM14781.1"/>
    <property type="molecule type" value="Genomic_DNA"/>
</dbReference>
<evidence type="ECO:0000256" key="4">
    <source>
        <dbReference type="ARBA" id="ARBA00012944"/>
    </source>
</evidence>
<feature type="transmembrane region" description="Helical" evidence="18">
    <location>
        <begin position="189"/>
        <end position="207"/>
    </location>
</feature>
<keyword evidence="10 18" id="KW-1278">Translocase</keyword>
<organism evidence="20">
    <name type="scientific">Tetrastichus howardi</name>
    <dbReference type="NCBI Taxonomy" id="2848231"/>
    <lineage>
        <taxon>Eukaryota</taxon>
        <taxon>Metazoa</taxon>
        <taxon>Ecdysozoa</taxon>
        <taxon>Arthropoda</taxon>
        <taxon>Hexapoda</taxon>
        <taxon>Insecta</taxon>
        <taxon>Pterygota</taxon>
        <taxon>Neoptera</taxon>
        <taxon>Endopterygota</taxon>
        <taxon>Hymenoptera</taxon>
        <taxon>Apocrita</taxon>
        <taxon>Proctotrupomorpha</taxon>
        <taxon>Chalcidoidea</taxon>
        <taxon>Eulophidae</taxon>
        <taxon>Tetrastichinae</taxon>
        <taxon>Tetrastichus</taxon>
    </lineage>
</organism>
<keyword evidence="8 18" id="KW-0812">Transmembrane</keyword>
<dbReference type="PRINTS" id="PR01436">
    <property type="entry name" value="NADHDHGNASE2"/>
</dbReference>
<dbReference type="InterPro" id="IPR050175">
    <property type="entry name" value="Complex_I_Subunit_2"/>
</dbReference>
<feature type="transmembrane region" description="Helical" evidence="18">
    <location>
        <begin position="20"/>
        <end position="39"/>
    </location>
</feature>
<keyword evidence="9 18" id="KW-0999">Mitochondrion inner membrane</keyword>
<keyword evidence="13 18" id="KW-0520">NAD</keyword>
<proteinExistence type="inferred from homology"/>
<feature type="transmembrane region" description="Helical" evidence="18">
    <location>
        <begin position="227"/>
        <end position="252"/>
    </location>
</feature>
<evidence type="ECO:0000256" key="12">
    <source>
        <dbReference type="ARBA" id="ARBA00022989"/>
    </source>
</evidence>
<feature type="transmembrane region" description="Helical" evidence="18">
    <location>
        <begin position="111"/>
        <end position="131"/>
    </location>
</feature>
<evidence type="ECO:0000256" key="18">
    <source>
        <dbReference type="RuleBase" id="RU003403"/>
    </source>
</evidence>
<feature type="transmembrane region" description="Helical" evidence="18">
    <location>
        <begin position="137"/>
        <end position="157"/>
    </location>
</feature>
<evidence type="ECO:0000256" key="13">
    <source>
        <dbReference type="ARBA" id="ARBA00023027"/>
    </source>
</evidence>
<evidence type="ECO:0000256" key="3">
    <source>
        <dbReference type="ARBA" id="ARBA00007012"/>
    </source>
</evidence>
<feature type="transmembrane region" description="Helical" evidence="18">
    <location>
        <begin position="264"/>
        <end position="289"/>
    </location>
</feature>
<dbReference type="GO" id="GO:0008137">
    <property type="term" value="F:NADH dehydrogenase (ubiquinone) activity"/>
    <property type="evidence" value="ECO:0007669"/>
    <property type="project" value="UniProtKB-EC"/>
</dbReference>
<comment type="function">
    <text evidence="18">Core subunit of the mitochondrial membrane respiratory chain NADH dehydrogenase (Complex I) which catalyzes electron transfer from NADH through the respiratory chain, using ubiquinone as an electron acceptor. Essential for the catalytic activity and assembly of complex I.</text>
</comment>
<dbReference type="PANTHER" id="PTHR46552:SF1">
    <property type="entry name" value="NADH-UBIQUINONE OXIDOREDUCTASE CHAIN 2"/>
    <property type="match status" value="1"/>
</dbReference>
<keyword evidence="12 18" id="KW-1133">Transmembrane helix</keyword>